<gene>
    <name evidence="2" type="ORF">NEF87_003235</name>
</gene>
<accession>A0ABY6HTU7</accession>
<feature type="coiled-coil region" evidence="1">
    <location>
        <begin position="25"/>
        <end position="56"/>
    </location>
</feature>
<sequence>MGENTSIQIKKDTKIKLDSLKLSKRDSYNDVIENLLEDSSELNEETLKDIEDALKEYKDGQTSSLEDVKHQLGF</sequence>
<name>A0ABY6HTU7_9ARCH</name>
<keyword evidence="1" id="KW-0175">Coiled coil</keyword>
<dbReference type="EMBL" id="CP104013">
    <property type="protein sequence ID" value="UYP46950.1"/>
    <property type="molecule type" value="Genomic_DNA"/>
</dbReference>
<evidence type="ECO:0000313" key="2">
    <source>
        <dbReference type="EMBL" id="UYP46950.1"/>
    </source>
</evidence>
<keyword evidence="3" id="KW-1185">Reference proteome</keyword>
<organism evidence="2 3">
    <name type="scientific">Candidatus Lokiarchaeum ossiferum</name>
    <dbReference type="NCBI Taxonomy" id="2951803"/>
    <lineage>
        <taxon>Archaea</taxon>
        <taxon>Promethearchaeati</taxon>
        <taxon>Promethearchaeota</taxon>
        <taxon>Promethearchaeia</taxon>
        <taxon>Promethearchaeales</taxon>
        <taxon>Promethearchaeaceae</taxon>
        <taxon>Candidatus Lokiarchaeum</taxon>
    </lineage>
</organism>
<protein>
    <recommendedName>
        <fullName evidence="4">Antitoxin</fullName>
    </recommendedName>
</protein>
<proteinExistence type="predicted"/>
<reference evidence="2" key="1">
    <citation type="submission" date="2022-09" db="EMBL/GenBank/DDBJ databases">
        <title>Actin cytoskeleton and complex cell architecture in an #Asgard archaeon.</title>
        <authorList>
            <person name="Ponce Toledo R.I."/>
            <person name="Schleper C."/>
            <person name="Rodrigues Oliveira T."/>
            <person name="Wollweber F."/>
            <person name="Xu J."/>
            <person name="Rittmann S."/>
            <person name="Klingl A."/>
            <person name="Pilhofer M."/>
        </authorList>
    </citation>
    <scope>NUCLEOTIDE SEQUENCE</scope>
    <source>
        <strain evidence="2">B-35</strain>
    </source>
</reference>
<evidence type="ECO:0000313" key="3">
    <source>
        <dbReference type="Proteomes" id="UP001208689"/>
    </source>
</evidence>
<evidence type="ECO:0000256" key="1">
    <source>
        <dbReference type="SAM" id="Coils"/>
    </source>
</evidence>
<evidence type="ECO:0008006" key="4">
    <source>
        <dbReference type="Google" id="ProtNLM"/>
    </source>
</evidence>
<dbReference type="Proteomes" id="UP001208689">
    <property type="component" value="Chromosome"/>
</dbReference>